<dbReference type="AlphaFoldDB" id="A0A182QB61"/>
<protein>
    <submittedName>
        <fullName evidence="2">Uncharacterized protein</fullName>
    </submittedName>
</protein>
<dbReference type="EMBL" id="AXCN02002152">
    <property type="status" value="NOT_ANNOTATED_CDS"/>
    <property type="molecule type" value="Genomic_DNA"/>
</dbReference>
<keyword evidence="1" id="KW-0812">Transmembrane</keyword>
<proteinExistence type="predicted"/>
<keyword evidence="3" id="KW-1185">Reference proteome</keyword>
<dbReference type="EnsemblMetazoa" id="AFAF006676-RA">
    <property type="protein sequence ID" value="AFAF006676-PA"/>
    <property type="gene ID" value="AFAF006676"/>
</dbReference>
<evidence type="ECO:0000313" key="3">
    <source>
        <dbReference type="Proteomes" id="UP000075886"/>
    </source>
</evidence>
<evidence type="ECO:0000256" key="1">
    <source>
        <dbReference type="SAM" id="Phobius"/>
    </source>
</evidence>
<accession>A0A182QB61</accession>
<reference evidence="2" key="2">
    <citation type="submission" date="2020-05" db="UniProtKB">
        <authorList>
            <consortium name="EnsemblMetazoa"/>
        </authorList>
    </citation>
    <scope>IDENTIFICATION</scope>
    <source>
        <strain evidence="2">FAR1</strain>
    </source>
</reference>
<feature type="transmembrane region" description="Helical" evidence="1">
    <location>
        <begin position="151"/>
        <end position="172"/>
    </location>
</feature>
<dbReference type="Proteomes" id="UP000075886">
    <property type="component" value="Unassembled WGS sequence"/>
</dbReference>
<keyword evidence="1" id="KW-1133">Transmembrane helix</keyword>
<evidence type="ECO:0000313" key="2">
    <source>
        <dbReference type="EnsemblMetazoa" id="AFAF006676-PA"/>
    </source>
</evidence>
<dbReference type="VEuPathDB" id="VectorBase:AFAF006676"/>
<sequence length="187" mass="21744">MGNAHTYHDNPDASESVVARPATQLDSVRVYFTSIPTLVHIGAPVSNFPNFQSFPHLQQTCPWLAVGMLRRAGRRLQPKPHARYWWIVKIWVPVRLPPGFSHALRPRMPRFMPDATWIPPFIRRLLVRLGLRQHRRPGRAGRRHGRLRPNLGAVLLNAVWIMLLFVQVKQILVHVWDLLRDRSGYIR</sequence>
<reference evidence="3" key="1">
    <citation type="submission" date="2014-01" db="EMBL/GenBank/DDBJ databases">
        <title>The Genome Sequence of Anopheles farauti FAR1 (V2).</title>
        <authorList>
            <consortium name="The Broad Institute Genomics Platform"/>
            <person name="Neafsey D.E."/>
            <person name="Besansky N."/>
            <person name="Howell P."/>
            <person name="Walton C."/>
            <person name="Young S.K."/>
            <person name="Zeng Q."/>
            <person name="Gargeya S."/>
            <person name="Fitzgerald M."/>
            <person name="Haas B."/>
            <person name="Abouelleil A."/>
            <person name="Allen A.W."/>
            <person name="Alvarado L."/>
            <person name="Arachchi H.M."/>
            <person name="Berlin A.M."/>
            <person name="Chapman S.B."/>
            <person name="Gainer-Dewar J."/>
            <person name="Goldberg J."/>
            <person name="Griggs A."/>
            <person name="Gujja S."/>
            <person name="Hansen M."/>
            <person name="Howarth C."/>
            <person name="Imamovic A."/>
            <person name="Ireland A."/>
            <person name="Larimer J."/>
            <person name="McCowan C."/>
            <person name="Murphy C."/>
            <person name="Pearson M."/>
            <person name="Poon T.W."/>
            <person name="Priest M."/>
            <person name="Roberts A."/>
            <person name="Saif S."/>
            <person name="Shea T."/>
            <person name="Sisk P."/>
            <person name="Sykes S."/>
            <person name="Wortman J."/>
            <person name="Nusbaum C."/>
            <person name="Birren B."/>
        </authorList>
    </citation>
    <scope>NUCLEOTIDE SEQUENCE [LARGE SCALE GENOMIC DNA]</scope>
    <source>
        <strain evidence="3">FAR1</strain>
    </source>
</reference>
<organism evidence="2 3">
    <name type="scientific">Anopheles farauti</name>
    <dbReference type="NCBI Taxonomy" id="69004"/>
    <lineage>
        <taxon>Eukaryota</taxon>
        <taxon>Metazoa</taxon>
        <taxon>Ecdysozoa</taxon>
        <taxon>Arthropoda</taxon>
        <taxon>Hexapoda</taxon>
        <taxon>Insecta</taxon>
        <taxon>Pterygota</taxon>
        <taxon>Neoptera</taxon>
        <taxon>Endopterygota</taxon>
        <taxon>Diptera</taxon>
        <taxon>Nematocera</taxon>
        <taxon>Culicoidea</taxon>
        <taxon>Culicidae</taxon>
        <taxon>Anophelinae</taxon>
        <taxon>Anopheles</taxon>
    </lineage>
</organism>
<name>A0A182QB61_9DIPT</name>
<keyword evidence="1" id="KW-0472">Membrane</keyword>